<dbReference type="GeneID" id="78775065"/>
<dbReference type="EMBL" id="WUAV01000003">
    <property type="protein sequence ID" value="KAF1762781.1"/>
    <property type="molecule type" value="Genomic_DNA"/>
</dbReference>
<reference evidence="1 2" key="1">
    <citation type="submission" date="2019-12" db="EMBL/GenBank/DDBJ databases">
        <title>Chromosome-level assembly of the Caenorhabditis remanei genome.</title>
        <authorList>
            <person name="Teterina A.A."/>
            <person name="Willis J.H."/>
            <person name="Phillips P.C."/>
        </authorList>
    </citation>
    <scope>NUCLEOTIDE SEQUENCE [LARGE SCALE GENOMIC DNA]</scope>
    <source>
        <strain evidence="1 2">PX506</strain>
        <tissue evidence="1">Whole organism</tissue>
    </source>
</reference>
<organism evidence="1 2">
    <name type="scientific">Caenorhabditis remanei</name>
    <name type="common">Caenorhabditis vulgaris</name>
    <dbReference type="NCBI Taxonomy" id="31234"/>
    <lineage>
        <taxon>Eukaryota</taxon>
        <taxon>Metazoa</taxon>
        <taxon>Ecdysozoa</taxon>
        <taxon>Nematoda</taxon>
        <taxon>Chromadorea</taxon>
        <taxon>Rhabditida</taxon>
        <taxon>Rhabditina</taxon>
        <taxon>Rhabditomorpha</taxon>
        <taxon>Rhabditoidea</taxon>
        <taxon>Rhabditidae</taxon>
        <taxon>Peloderinae</taxon>
        <taxon>Caenorhabditis</taxon>
    </lineage>
</organism>
<dbReference type="RefSeq" id="XP_053587754.1">
    <property type="nucleotide sequence ID" value="XM_053728177.1"/>
</dbReference>
<evidence type="ECO:0000313" key="1">
    <source>
        <dbReference type="EMBL" id="KAF1762781.1"/>
    </source>
</evidence>
<protein>
    <submittedName>
        <fullName evidence="1">Uncharacterized protein</fullName>
    </submittedName>
</protein>
<dbReference type="AlphaFoldDB" id="A0A6A5H7B7"/>
<evidence type="ECO:0000313" key="2">
    <source>
        <dbReference type="Proteomes" id="UP000483820"/>
    </source>
</evidence>
<gene>
    <name evidence="1" type="ORF">GCK72_011044</name>
</gene>
<dbReference type="CTD" id="78775065"/>
<proteinExistence type="predicted"/>
<dbReference type="KEGG" id="crq:GCK72_011044"/>
<name>A0A6A5H7B7_CAERE</name>
<sequence length="68" mass="7478">MDKESVELEIREIVGELVNKVDEMEKSEAENKVQVGGASLKVLTKAVTEGKRRFKGGVTRVKLECGNS</sequence>
<accession>A0A6A5H7B7</accession>
<comment type="caution">
    <text evidence="1">The sequence shown here is derived from an EMBL/GenBank/DDBJ whole genome shotgun (WGS) entry which is preliminary data.</text>
</comment>
<dbReference type="Proteomes" id="UP000483820">
    <property type="component" value="Chromosome III"/>
</dbReference>